<protein>
    <submittedName>
        <fullName evidence="1">Uncharacterized protein</fullName>
    </submittedName>
</protein>
<accession>A0AAV4V8P6</accession>
<reference evidence="1 2" key="1">
    <citation type="submission" date="2021-06" db="EMBL/GenBank/DDBJ databases">
        <title>Caerostris extrusa draft genome.</title>
        <authorList>
            <person name="Kono N."/>
            <person name="Arakawa K."/>
        </authorList>
    </citation>
    <scope>NUCLEOTIDE SEQUENCE [LARGE SCALE GENOMIC DNA]</scope>
</reference>
<dbReference type="Proteomes" id="UP001054945">
    <property type="component" value="Unassembled WGS sequence"/>
</dbReference>
<gene>
    <name evidence="1" type="primary">AVEN_182991_1</name>
    <name evidence="1" type="ORF">CEXT_683051</name>
</gene>
<evidence type="ECO:0000313" key="2">
    <source>
        <dbReference type="Proteomes" id="UP001054945"/>
    </source>
</evidence>
<organism evidence="1 2">
    <name type="scientific">Caerostris extrusa</name>
    <name type="common">Bark spider</name>
    <name type="synonym">Caerostris bankana</name>
    <dbReference type="NCBI Taxonomy" id="172846"/>
    <lineage>
        <taxon>Eukaryota</taxon>
        <taxon>Metazoa</taxon>
        <taxon>Ecdysozoa</taxon>
        <taxon>Arthropoda</taxon>
        <taxon>Chelicerata</taxon>
        <taxon>Arachnida</taxon>
        <taxon>Araneae</taxon>
        <taxon>Araneomorphae</taxon>
        <taxon>Entelegynae</taxon>
        <taxon>Araneoidea</taxon>
        <taxon>Araneidae</taxon>
        <taxon>Caerostris</taxon>
    </lineage>
</organism>
<dbReference type="Gene3D" id="3.80.10.10">
    <property type="entry name" value="Ribonuclease Inhibitor"/>
    <property type="match status" value="1"/>
</dbReference>
<name>A0AAV4V8P6_CAEEX</name>
<evidence type="ECO:0000313" key="1">
    <source>
        <dbReference type="EMBL" id="GIY66335.1"/>
    </source>
</evidence>
<dbReference type="InterPro" id="IPR032675">
    <property type="entry name" value="LRR_dom_sf"/>
</dbReference>
<dbReference type="EMBL" id="BPLR01014109">
    <property type="protein sequence ID" value="GIY66335.1"/>
    <property type="molecule type" value="Genomic_DNA"/>
</dbReference>
<dbReference type="SUPFAM" id="SSF52047">
    <property type="entry name" value="RNI-like"/>
    <property type="match status" value="1"/>
</dbReference>
<dbReference type="AlphaFoldDB" id="A0AAV4V8P6"/>
<keyword evidence="2" id="KW-1185">Reference proteome</keyword>
<sequence length="169" mass="19132">MQVYNSSSLRHPALLQRLTVLDLHFPLFNHSDLGSFLSLLFNIGRQIKHLSVNVLGPYTDHANTRMPVNVICNLCVNLESLTKLRVLTVSEPVEPCASLNHLKRLHVSDADEKSLTYLFENCTSLYELFLKSFGLNDSLLATLLSKNSLENLKTFCLIHHHISQEESNC</sequence>
<proteinExistence type="predicted"/>
<comment type="caution">
    <text evidence="1">The sequence shown here is derived from an EMBL/GenBank/DDBJ whole genome shotgun (WGS) entry which is preliminary data.</text>
</comment>